<accession>A0A1N5VW10</accession>
<reference evidence="6 7" key="1">
    <citation type="submission" date="2016-04" db="EMBL/GenBank/DDBJ databases">
        <authorList>
            <person name="Evans L.H."/>
            <person name="Alamgir A."/>
            <person name="Owens N."/>
            <person name="Weber N.D."/>
            <person name="Virtaneva K."/>
            <person name="Barbian K."/>
            <person name="Babar A."/>
            <person name="Rosenke K."/>
        </authorList>
    </citation>
    <scope>NUCLEOTIDE SEQUENCE [LARGE SCALE GENOMIC DNA]</scope>
    <source>
        <strain evidence="7">S5(T) (JCM 30642 \VKM B-2941)</strain>
    </source>
</reference>
<dbReference type="GO" id="GO:1990904">
    <property type="term" value="C:ribonucleoprotein complex"/>
    <property type="evidence" value="ECO:0007669"/>
    <property type="project" value="UniProtKB-KW"/>
</dbReference>
<name>A0A1N5VW10_9ARCH</name>
<gene>
    <name evidence="5" type="primary">rps27e</name>
    <name evidence="6" type="ORF">CSP5_1538</name>
</gene>
<dbReference type="InterPro" id="IPR011332">
    <property type="entry name" value="Ribosomal_zn-bd"/>
</dbReference>
<dbReference type="GO" id="GO:0005840">
    <property type="term" value="C:ribosome"/>
    <property type="evidence" value="ECO:0007669"/>
    <property type="project" value="UniProtKB-KW"/>
</dbReference>
<feature type="binding site" evidence="5">
    <location>
        <position position="43"/>
    </location>
    <ligand>
        <name>Zn(2+)</name>
        <dbReference type="ChEBI" id="CHEBI:29105"/>
    </ligand>
</feature>
<evidence type="ECO:0000256" key="2">
    <source>
        <dbReference type="ARBA" id="ARBA00022833"/>
    </source>
</evidence>
<dbReference type="InterPro" id="IPR000592">
    <property type="entry name" value="Ribosomal_eS27"/>
</dbReference>
<feature type="binding site" evidence="5">
    <location>
        <position position="21"/>
    </location>
    <ligand>
        <name>Zn(2+)</name>
        <dbReference type="ChEBI" id="CHEBI:29105"/>
    </ligand>
</feature>
<evidence type="ECO:0000313" key="6">
    <source>
        <dbReference type="EMBL" id="SIM77128.1"/>
    </source>
</evidence>
<keyword evidence="2 5" id="KW-0862">Zinc</keyword>
<evidence type="ECO:0000256" key="1">
    <source>
        <dbReference type="ARBA" id="ARBA00010919"/>
    </source>
</evidence>
<feature type="binding site" evidence="5">
    <location>
        <position position="40"/>
    </location>
    <ligand>
        <name>Zn(2+)</name>
        <dbReference type="ChEBI" id="CHEBI:29105"/>
    </ligand>
</feature>
<dbReference type="GeneID" id="41588780"/>
<proteinExistence type="inferred from homology"/>
<keyword evidence="5" id="KW-0863">Zinc-finger</keyword>
<feature type="binding site" evidence="5">
    <location>
        <position position="24"/>
    </location>
    <ligand>
        <name>Zn(2+)</name>
        <dbReference type="ChEBI" id="CHEBI:29105"/>
    </ligand>
</feature>
<evidence type="ECO:0000313" key="7">
    <source>
        <dbReference type="Proteomes" id="UP000195607"/>
    </source>
</evidence>
<comment type="cofactor">
    <cofactor evidence="5">
        <name>Zn(2+)</name>
        <dbReference type="ChEBI" id="CHEBI:29105"/>
    </cofactor>
    <text evidence="5">Binds 1 zinc ion per subunit.</text>
</comment>
<dbReference type="AlphaFoldDB" id="A0A1N5VW10"/>
<dbReference type="HAMAP" id="MF_00371">
    <property type="entry name" value="Ribosomal_eS27"/>
    <property type="match status" value="1"/>
</dbReference>
<dbReference type="Gene3D" id="2.20.25.100">
    <property type="entry name" value="Zn-binding ribosomal proteins"/>
    <property type="match status" value="1"/>
</dbReference>
<sequence length="65" mass="7122">MTDKEMKKLKGKGNRFIKIKCPECGSEQITYTKGSSVVNCNICGSELAKPTGGTIMTNCEITEEF</sequence>
<dbReference type="GO" id="GO:0008270">
    <property type="term" value="F:zinc ion binding"/>
    <property type="evidence" value="ECO:0007669"/>
    <property type="project" value="UniProtKB-UniRule"/>
</dbReference>
<feature type="zinc finger region" description="C4-type" evidence="5">
    <location>
        <begin position="21"/>
        <end position="43"/>
    </location>
</feature>
<keyword evidence="4 5" id="KW-0687">Ribonucleoprotein</keyword>
<comment type="subunit">
    <text evidence="5">Part of the 30S ribosomal subunit.</text>
</comment>
<keyword evidence="3 5" id="KW-0689">Ribosomal protein</keyword>
<dbReference type="SUPFAM" id="SSF57829">
    <property type="entry name" value="Zn-binding ribosomal proteins"/>
    <property type="match status" value="1"/>
</dbReference>
<dbReference type="EMBL" id="LT671858">
    <property type="protein sequence ID" value="SIM77128.1"/>
    <property type="molecule type" value="Genomic_DNA"/>
</dbReference>
<comment type="similarity">
    <text evidence="1 5">Belongs to the eukaryotic ribosomal protein eS27 family.</text>
</comment>
<dbReference type="Pfam" id="PF01667">
    <property type="entry name" value="Ribosomal_S27e"/>
    <property type="match status" value="1"/>
</dbReference>
<evidence type="ECO:0000256" key="5">
    <source>
        <dbReference type="HAMAP-Rule" id="MF_00371"/>
    </source>
</evidence>
<keyword evidence="5" id="KW-0479">Metal-binding</keyword>
<dbReference type="InterPro" id="IPR023407">
    <property type="entry name" value="Ribosomal_eS27_Zn-bd_dom_sf"/>
</dbReference>
<protein>
    <recommendedName>
        <fullName evidence="5">Small ribosomal subunit protein eS27</fullName>
    </recommendedName>
</protein>
<organism evidence="6 7">
    <name type="scientific">Cuniculiplasma divulgatum</name>
    <dbReference type="NCBI Taxonomy" id="1673428"/>
    <lineage>
        <taxon>Archaea</taxon>
        <taxon>Methanobacteriati</taxon>
        <taxon>Thermoplasmatota</taxon>
        <taxon>Thermoplasmata</taxon>
        <taxon>Thermoplasmatales</taxon>
        <taxon>Cuniculiplasmataceae</taxon>
        <taxon>Cuniculiplasma</taxon>
    </lineage>
</organism>
<dbReference type="RefSeq" id="WP_197685801.1">
    <property type="nucleotide sequence ID" value="NZ_LT671858.1"/>
</dbReference>
<evidence type="ECO:0000256" key="4">
    <source>
        <dbReference type="ARBA" id="ARBA00023274"/>
    </source>
</evidence>
<evidence type="ECO:0000256" key="3">
    <source>
        <dbReference type="ARBA" id="ARBA00022980"/>
    </source>
</evidence>
<dbReference type="Proteomes" id="UP000195607">
    <property type="component" value="Chromosome I"/>
</dbReference>
<dbReference type="GO" id="GO:0003735">
    <property type="term" value="F:structural constituent of ribosome"/>
    <property type="evidence" value="ECO:0007669"/>
    <property type="project" value="InterPro"/>
</dbReference>
<dbReference type="GO" id="GO:0006412">
    <property type="term" value="P:translation"/>
    <property type="evidence" value="ECO:0007669"/>
    <property type="project" value="UniProtKB-UniRule"/>
</dbReference>